<evidence type="ECO:0000313" key="2">
    <source>
        <dbReference type="Proteomes" id="UP000307440"/>
    </source>
</evidence>
<protein>
    <submittedName>
        <fullName evidence="1">Uncharacterized protein</fullName>
    </submittedName>
</protein>
<accession>A0A5C3KDJ1</accession>
<keyword evidence="2" id="KW-1185">Reference proteome</keyword>
<dbReference type="AlphaFoldDB" id="A0A5C3KDJ1"/>
<name>A0A5C3KDJ1_COPMA</name>
<evidence type="ECO:0000313" key="1">
    <source>
        <dbReference type="EMBL" id="TFK18034.1"/>
    </source>
</evidence>
<sequence>MSPPLDVQGLGLGLGFTIAAPGFLQPNTYDAQEGYLCTSRDDVCPVTTGQNQANMAHCVKLGVSSSAYAQSSSVQTVYGEHTDRATHCAPLIHMYTIEQRCDNDFLLSHESLRKRFKAAMPPKTRAYILHREIRFLWNWDKAENSSR</sequence>
<reference evidence="1 2" key="1">
    <citation type="journal article" date="2019" name="Nat. Ecol. Evol.">
        <title>Megaphylogeny resolves global patterns of mushroom evolution.</title>
        <authorList>
            <person name="Varga T."/>
            <person name="Krizsan K."/>
            <person name="Foldi C."/>
            <person name="Dima B."/>
            <person name="Sanchez-Garcia M."/>
            <person name="Sanchez-Ramirez S."/>
            <person name="Szollosi G.J."/>
            <person name="Szarkandi J.G."/>
            <person name="Papp V."/>
            <person name="Albert L."/>
            <person name="Andreopoulos W."/>
            <person name="Angelini C."/>
            <person name="Antonin V."/>
            <person name="Barry K.W."/>
            <person name="Bougher N.L."/>
            <person name="Buchanan P."/>
            <person name="Buyck B."/>
            <person name="Bense V."/>
            <person name="Catcheside P."/>
            <person name="Chovatia M."/>
            <person name="Cooper J."/>
            <person name="Damon W."/>
            <person name="Desjardin D."/>
            <person name="Finy P."/>
            <person name="Geml J."/>
            <person name="Haridas S."/>
            <person name="Hughes K."/>
            <person name="Justo A."/>
            <person name="Karasinski D."/>
            <person name="Kautmanova I."/>
            <person name="Kiss B."/>
            <person name="Kocsube S."/>
            <person name="Kotiranta H."/>
            <person name="LaButti K.M."/>
            <person name="Lechner B.E."/>
            <person name="Liimatainen K."/>
            <person name="Lipzen A."/>
            <person name="Lukacs Z."/>
            <person name="Mihaltcheva S."/>
            <person name="Morgado L.N."/>
            <person name="Niskanen T."/>
            <person name="Noordeloos M.E."/>
            <person name="Ohm R.A."/>
            <person name="Ortiz-Santana B."/>
            <person name="Ovrebo C."/>
            <person name="Racz N."/>
            <person name="Riley R."/>
            <person name="Savchenko A."/>
            <person name="Shiryaev A."/>
            <person name="Soop K."/>
            <person name="Spirin V."/>
            <person name="Szebenyi C."/>
            <person name="Tomsovsky M."/>
            <person name="Tulloss R.E."/>
            <person name="Uehling J."/>
            <person name="Grigoriev I.V."/>
            <person name="Vagvolgyi C."/>
            <person name="Papp T."/>
            <person name="Martin F.M."/>
            <person name="Miettinen O."/>
            <person name="Hibbett D.S."/>
            <person name="Nagy L.G."/>
        </authorList>
    </citation>
    <scope>NUCLEOTIDE SEQUENCE [LARGE SCALE GENOMIC DNA]</scope>
    <source>
        <strain evidence="1 2">CBS 121175</strain>
    </source>
</reference>
<dbReference type="Proteomes" id="UP000307440">
    <property type="component" value="Unassembled WGS sequence"/>
</dbReference>
<gene>
    <name evidence="1" type="ORF">FA15DRAFT_661014</name>
</gene>
<dbReference type="EMBL" id="ML210439">
    <property type="protein sequence ID" value="TFK18034.1"/>
    <property type="molecule type" value="Genomic_DNA"/>
</dbReference>
<organism evidence="1 2">
    <name type="scientific">Coprinopsis marcescibilis</name>
    <name type="common">Agaric fungus</name>
    <name type="synonym">Psathyrella marcescibilis</name>
    <dbReference type="NCBI Taxonomy" id="230819"/>
    <lineage>
        <taxon>Eukaryota</taxon>
        <taxon>Fungi</taxon>
        <taxon>Dikarya</taxon>
        <taxon>Basidiomycota</taxon>
        <taxon>Agaricomycotina</taxon>
        <taxon>Agaricomycetes</taxon>
        <taxon>Agaricomycetidae</taxon>
        <taxon>Agaricales</taxon>
        <taxon>Agaricineae</taxon>
        <taxon>Psathyrellaceae</taxon>
        <taxon>Coprinopsis</taxon>
    </lineage>
</organism>
<proteinExistence type="predicted"/>